<feature type="domain" description="Probable double zinc ribbon" evidence="1">
    <location>
        <begin position="82"/>
        <end position="217"/>
    </location>
</feature>
<dbReference type="InterPro" id="IPR058253">
    <property type="entry name" value="Zn_ribbon_double"/>
</dbReference>
<dbReference type="AlphaFoldDB" id="A0A177BYY4"/>
<sequence length="232" mass="26328">MCLQILLCRDIHGNKGNNISLTGRGIPLARPLTRRTASGHSTARVPYRPFSEQPAPVQEAYQAEIHMRPFRDRQAYGYASHGAWWCCRCRHENEVVHRSGNRPFGRMNCGNCDRLFCGACVTTNILGQDLVDRRPYNQTAIVVPHYDDKEVPYGVVCPKCGLSRRAEALAFAQLGVRFSAVQFDQLRCRCGNVSTSSWHRFSIGSPYDWMGDRTACYGRALMERIDQSRRNV</sequence>
<organism evidence="2 3">
    <name type="scientific">Paraphaeosphaeria sporulosa</name>
    <dbReference type="NCBI Taxonomy" id="1460663"/>
    <lineage>
        <taxon>Eukaryota</taxon>
        <taxon>Fungi</taxon>
        <taxon>Dikarya</taxon>
        <taxon>Ascomycota</taxon>
        <taxon>Pezizomycotina</taxon>
        <taxon>Dothideomycetes</taxon>
        <taxon>Pleosporomycetidae</taxon>
        <taxon>Pleosporales</taxon>
        <taxon>Massarineae</taxon>
        <taxon>Didymosphaeriaceae</taxon>
        <taxon>Paraphaeosphaeria</taxon>
    </lineage>
</organism>
<name>A0A177BYY4_9PLEO</name>
<evidence type="ECO:0000259" key="1">
    <source>
        <dbReference type="Pfam" id="PF26652"/>
    </source>
</evidence>
<dbReference type="Proteomes" id="UP000077069">
    <property type="component" value="Unassembled WGS sequence"/>
</dbReference>
<dbReference type="Pfam" id="PF26652">
    <property type="entry name" value="Zn_ribbon_double"/>
    <property type="match status" value="1"/>
</dbReference>
<accession>A0A177BYY4</accession>
<dbReference type="GeneID" id="28767187"/>
<protein>
    <recommendedName>
        <fullName evidence="1">Probable double zinc ribbon domain-containing protein</fullName>
    </recommendedName>
</protein>
<evidence type="ECO:0000313" key="2">
    <source>
        <dbReference type="EMBL" id="OAG00583.1"/>
    </source>
</evidence>
<gene>
    <name evidence="2" type="ORF">CC84DRAFT_1230747</name>
</gene>
<keyword evidence="3" id="KW-1185">Reference proteome</keyword>
<dbReference type="RefSeq" id="XP_018030948.1">
    <property type="nucleotide sequence ID" value="XM_018183701.1"/>
</dbReference>
<dbReference type="InParanoid" id="A0A177BYY4"/>
<dbReference type="EMBL" id="KV441559">
    <property type="protein sequence ID" value="OAG00583.1"/>
    <property type="molecule type" value="Genomic_DNA"/>
</dbReference>
<proteinExistence type="predicted"/>
<reference evidence="2 3" key="1">
    <citation type="submission" date="2016-05" db="EMBL/GenBank/DDBJ databases">
        <title>Comparative analysis of secretome profiles of manganese(II)-oxidizing ascomycete fungi.</title>
        <authorList>
            <consortium name="DOE Joint Genome Institute"/>
            <person name="Zeiner C.A."/>
            <person name="Purvine S.O."/>
            <person name="Zink E.M."/>
            <person name="Wu S."/>
            <person name="Pasa-Tolic L."/>
            <person name="Chaput D.L."/>
            <person name="Haridas S."/>
            <person name="Grigoriev I.V."/>
            <person name="Santelli C.M."/>
            <person name="Hansel C.M."/>
        </authorList>
    </citation>
    <scope>NUCLEOTIDE SEQUENCE [LARGE SCALE GENOMIC DNA]</scope>
    <source>
        <strain evidence="2 3">AP3s5-JAC2a</strain>
    </source>
</reference>
<evidence type="ECO:0000313" key="3">
    <source>
        <dbReference type="Proteomes" id="UP000077069"/>
    </source>
</evidence>
<dbReference type="OrthoDB" id="3793432at2759"/>